<proteinExistence type="predicted"/>
<sequence length="201" mass="21893">MSLLQDLTVQQIVTRIFAMLIYAAVQGALLAWLARGLGDVRPAREGRLTLNPFLQASAWGVAMGVLFRMGWIAPLRLSPAQGFGERVRILLIVAAGLGAMLALVPLLDLLRAPLQQMLPRTAGYYVLYALQMVQEVTFGSVALNLLPVPGLIAGNLWRAVWPGGERFLQRAEPLGLVVVGAALILGWVPLPFGWLDRLHLI</sequence>
<reference evidence="1 2" key="1">
    <citation type="submission" date="2014-03" db="EMBL/GenBank/DDBJ databases">
        <title>Genome of Haematobacter massiliensis CCUG 47968.</title>
        <authorList>
            <person name="Wang D."/>
            <person name="Wang G."/>
        </authorList>
    </citation>
    <scope>NUCLEOTIDE SEQUENCE [LARGE SCALE GENOMIC DNA]</scope>
    <source>
        <strain evidence="1 2">CCUG 47968</strain>
    </source>
</reference>
<protein>
    <submittedName>
        <fullName evidence="1">Uncharacterized protein</fullName>
    </submittedName>
</protein>
<evidence type="ECO:0000313" key="2">
    <source>
        <dbReference type="Proteomes" id="UP000028826"/>
    </source>
</evidence>
<accession>A0A086YB95</accession>
<organism evidence="1 2">
    <name type="scientific">Haematobacter massiliensis</name>
    <dbReference type="NCBI Taxonomy" id="195105"/>
    <lineage>
        <taxon>Bacteria</taxon>
        <taxon>Pseudomonadati</taxon>
        <taxon>Pseudomonadota</taxon>
        <taxon>Alphaproteobacteria</taxon>
        <taxon>Rhodobacterales</taxon>
        <taxon>Paracoccaceae</taxon>
        <taxon>Haematobacter</taxon>
    </lineage>
</organism>
<gene>
    <name evidence="1" type="ORF">CN97_09930</name>
</gene>
<dbReference type="eggNOG" id="COG1994">
    <property type="taxonomic scope" value="Bacteria"/>
</dbReference>
<evidence type="ECO:0000313" key="1">
    <source>
        <dbReference type="EMBL" id="KFI31545.1"/>
    </source>
</evidence>
<keyword evidence="2" id="KW-1185">Reference proteome</keyword>
<dbReference type="STRING" id="195105.CN97_09930"/>
<name>A0A086YB95_9RHOB</name>
<comment type="caution">
    <text evidence="1">The sequence shown here is derived from an EMBL/GenBank/DDBJ whole genome shotgun (WGS) entry which is preliminary data.</text>
</comment>
<dbReference type="EMBL" id="JGYG01000002">
    <property type="protein sequence ID" value="KFI31545.1"/>
    <property type="molecule type" value="Genomic_DNA"/>
</dbReference>
<dbReference type="AlphaFoldDB" id="A0A086YB95"/>
<dbReference type="RefSeq" id="WP_035707765.1">
    <property type="nucleotide sequence ID" value="NZ_CAMIFG010000003.1"/>
</dbReference>
<dbReference type="Proteomes" id="UP000028826">
    <property type="component" value="Unassembled WGS sequence"/>
</dbReference>
<dbReference type="OrthoDB" id="9800627at2"/>